<evidence type="ECO:0000313" key="2">
    <source>
        <dbReference type="EMBL" id="VDN11213.1"/>
    </source>
</evidence>
<name>A0A3P7LK93_DIBLA</name>
<gene>
    <name evidence="2" type="ORF">DILT_LOCUS7044</name>
</gene>
<sequence length="215" mass="23528">MIAWIFVTNVRELLQLRRFNWRLFNWKEDSVASSVVARPVAVAAGGSSLGDGDAGTHSPPSCSLEALNYDDDEDEETHTDANSRYSVEYDVNDDDDSLLQHPLSVCASRAVSVCDLYEAEPIALEYPMCHLDSSPDSNSSTGERREDRQTSQEKSERGVGLVITSPQAAGDSSSPDKDGVVGSPLEVRRQSPCPRRLPTTSQIHRHVRGIHSMAG</sequence>
<organism evidence="2 3">
    <name type="scientific">Dibothriocephalus latus</name>
    <name type="common">Fish tapeworm</name>
    <name type="synonym">Diphyllobothrium latum</name>
    <dbReference type="NCBI Taxonomy" id="60516"/>
    <lineage>
        <taxon>Eukaryota</taxon>
        <taxon>Metazoa</taxon>
        <taxon>Spiralia</taxon>
        <taxon>Lophotrochozoa</taxon>
        <taxon>Platyhelminthes</taxon>
        <taxon>Cestoda</taxon>
        <taxon>Eucestoda</taxon>
        <taxon>Diphyllobothriidea</taxon>
        <taxon>Diphyllobothriidae</taxon>
        <taxon>Dibothriocephalus</taxon>
    </lineage>
</organism>
<feature type="compositionally biased region" description="Basic and acidic residues" evidence="1">
    <location>
        <begin position="142"/>
        <end position="157"/>
    </location>
</feature>
<evidence type="ECO:0000256" key="1">
    <source>
        <dbReference type="SAM" id="MobiDB-lite"/>
    </source>
</evidence>
<feature type="compositionally biased region" description="Polar residues" evidence="1">
    <location>
        <begin position="164"/>
        <end position="173"/>
    </location>
</feature>
<reference evidence="2 3" key="1">
    <citation type="submission" date="2018-11" db="EMBL/GenBank/DDBJ databases">
        <authorList>
            <consortium name="Pathogen Informatics"/>
        </authorList>
    </citation>
    <scope>NUCLEOTIDE SEQUENCE [LARGE SCALE GENOMIC DNA]</scope>
</reference>
<evidence type="ECO:0000313" key="3">
    <source>
        <dbReference type="Proteomes" id="UP000281553"/>
    </source>
</evidence>
<accession>A0A3P7LK93</accession>
<protein>
    <submittedName>
        <fullName evidence="2">Uncharacterized protein</fullName>
    </submittedName>
</protein>
<dbReference type="OrthoDB" id="6253359at2759"/>
<dbReference type="EMBL" id="UYRU01050980">
    <property type="protein sequence ID" value="VDN11213.1"/>
    <property type="molecule type" value="Genomic_DNA"/>
</dbReference>
<proteinExistence type="predicted"/>
<keyword evidence="3" id="KW-1185">Reference proteome</keyword>
<dbReference type="AlphaFoldDB" id="A0A3P7LK93"/>
<dbReference type="Proteomes" id="UP000281553">
    <property type="component" value="Unassembled WGS sequence"/>
</dbReference>
<feature type="region of interest" description="Disordered" evidence="1">
    <location>
        <begin position="129"/>
        <end position="199"/>
    </location>
</feature>